<dbReference type="GO" id="GO:0005524">
    <property type="term" value="F:ATP binding"/>
    <property type="evidence" value="ECO:0007669"/>
    <property type="project" value="UniProtKB-UniRule"/>
</dbReference>
<dbReference type="InterPro" id="IPR010655">
    <property type="entry name" value="Clp1_C"/>
</dbReference>
<dbReference type="GO" id="GO:0005849">
    <property type="term" value="C:mRNA cleavage factor complex"/>
    <property type="evidence" value="ECO:0007669"/>
    <property type="project" value="InterPro"/>
</dbReference>
<dbReference type="GO" id="GO:0031124">
    <property type="term" value="P:mRNA 3'-end processing"/>
    <property type="evidence" value="ECO:0007669"/>
    <property type="project" value="UniProtKB-UniRule"/>
</dbReference>
<dbReference type="Gene3D" id="3.40.50.300">
    <property type="entry name" value="P-loop containing nucleotide triphosphate hydrolases"/>
    <property type="match status" value="1"/>
</dbReference>
<dbReference type="Pfam" id="PF16575">
    <property type="entry name" value="CLP1_P"/>
    <property type="match status" value="1"/>
</dbReference>
<dbReference type="FunFam" id="2.40.30.330:FF:000002">
    <property type="entry name" value="Protein CLP1 homolog"/>
    <property type="match status" value="1"/>
</dbReference>
<keyword evidence="2 6" id="KW-0507">mRNA processing</keyword>
<feature type="binding site" evidence="6">
    <location>
        <position position="65"/>
    </location>
    <ligand>
        <name>ATP</name>
        <dbReference type="ChEBI" id="CHEBI:30616"/>
    </ligand>
</feature>
<dbReference type="InterPro" id="IPR032324">
    <property type="entry name" value="Clp1_N"/>
</dbReference>
<evidence type="ECO:0000259" key="8">
    <source>
        <dbReference type="Pfam" id="PF16573"/>
    </source>
</evidence>
<comment type="subcellular location">
    <subcellularLocation>
        <location evidence="1 6">Nucleus</location>
    </subcellularLocation>
</comment>
<protein>
    <recommendedName>
        <fullName evidence="6">Protein CLP1 homolog</fullName>
    </recommendedName>
</protein>
<dbReference type="GO" id="GO:0051731">
    <property type="term" value="F:polynucleotide 5'-hydroxyl-kinase activity"/>
    <property type="evidence" value="ECO:0007669"/>
    <property type="project" value="InterPro"/>
</dbReference>
<evidence type="ECO:0000259" key="7">
    <source>
        <dbReference type="Pfam" id="PF06807"/>
    </source>
</evidence>
<evidence type="ECO:0000313" key="11">
    <source>
        <dbReference type="Proteomes" id="UP000232323"/>
    </source>
</evidence>
<dbReference type="STRING" id="1157962.A0A250X9J7"/>
<sequence>MDDLDDHEENAQKEIDECHALKKHQELRIECSSTESFLIRLDEGTAEIFGAELHRGVSINVAGQKLAVFTWQGCKIHVKGKKPESMYIVSETPMISYMNAHTILNNKRKAALDSGKRGPHCIFLGPTDCGKSTMSRMFCNWAVRSGWEPMVVDLDVGQGSISAPGCVAATPIESPVDIEEGYPLEMPLVYFLGHATPSDNPELYKFLVDRLAGLLQRRAEADPKAAASGLIINTLGWIEGLGYELQIHSILSLKADNIFVLEQDRLYSQVSAEFKDKKEVEVIKLIKSGGVVKREKEDRRQSREQRIHDYFYGTASNPLVPVTQTARADQLMVYRIGGGPRAPSSTLPIGAQSVADPLRLTNLPASAELSQSLLAVSHAPSADQILSTNIAGFILVKDVDAARGTVTYLSPSPGNLPGRYLVTGSIRSSLN</sequence>
<keyword evidence="4 6" id="KW-0067">ATP-binding</keyword>
<keyword evidence="3 6" id="KW-0547">Nucleotide-binding</keyword>
<dbReference type="Proteomes" id="UP000232323">
    <property type="component" value="Unassembled WGS sequence"/>
</dbReference>
<dbReference type="AlphaFoldDB" id="A0A250X9J7"/>
<accession>A0A250X9J7</accession>
<evidence type="ECO:0000313" key="10">
    <source>
        <dbReference type="EMBL" id="GAX79783.1"/>
    </source>
</evidence>
<keyword evidence="11" id="KW-1185">Reference proteome</keyword>
<dbReference type="SUPFAM" id="SSF52540">
    <property type="entry name" value="P-loop containing nucleoside triphosphate hydrolases"/>
    <property type="match status" value="1"/>
</dbReference>
<dbReference type="InterPro" id="IPR032319">
    <property type="entry name" value="CLP1_P"/>
</dbReference>
<feature type="domain" description="Clp1 C-terminal" evidence="7">
    <location>
        <begin position="319"/>
        <end position="427"/>
    </location>
</feature>
<dbReference type="EMBL" id="BEGY01000045">
    <property type="protein sequence ID" value="GAX79783.1"/>
    <property type="molecule type" value="Genomic_DNA"/>
</dbReference>
<evidence type="ECO:0000256" key="2">
    <source>
        <dbReference type="ARBA" id="ARBA00022664"/>
    </source>
</evidence>
<dbReference type="HAMAP" id="MF_03035">
    <property type="entry name" value="Clp1"/>
    <property type="match status" value="1"/>
</dbReference>
<feature type="domain" description="Clp1 N-terminal" evidence="8">
    <location>
        <begin position="21"/>
        <end position="111"/>
    </location>
</feature>
<dbReference type="InterPro" id="IPR028606">
    <property type="entry name" value="Clp1"/>
</dbReference>
<feature type="binding site" evidence="6">
    <location>
        <begin position="128"/>
        <end position="133"/>
    </location>
    <ligand>
        <name>ATP</name>
        <dbReference type="ChEBI" id="CHEBI:30616"/>
    </ligand>
</feature>
<dbReference type="Gene3D" id="2.60.120.1030">
    <property type="entry name" value="Clp1, DNA binding domain"/>
    <property type="match status" value="1"/>
</dbReference>
<feature type="domain" description="Clp1 P-loop" evidence="9">
    <location>
        <begin position="125"/>
        <end position="313"/>
    </location>
</feature>
<evidence type="ECO:0000256" key="1">
    <source>
        <dbReference type="ARBA" id="ARBA00004123"/>
    </source>
</evidence>
<evidence type="ECO:0000256" key="4">
    <source>
        <dbReference type="ARBA" id="ARBA00022840"/>
    </source>
</evidence>
<evidence type="ECO:0000256" key="5">
    <source>
        <dbReference type="ARBA" id="ARBA00023242"/>
    </source>
</evidence>
<dbReference type="GO" id="GO:0006388">
    <property type="term" value="P:tRNA splicing, via endonucleolytic cleavage and ligation"/>
    <property type="evidence" value="ECO:0007669"/>
    <property type="project" value="TreeGrafter"/>
</dbReference>
<feature type="binding site" evidence="6">
    <location>
        <position position="26"/>
    </location>
    <ligand>
        <name>ATP</name>
        <dbReference type="ChEBI" id="CHEBI:30616"/>
    </ligand>
</feature>
<evidence type="ECO:0000256" key="3">
    <source>
        <dbReference type="ARBA" id="ARBA00022741"/>
    </source>
</evidence>
<name>A0A250X9J7_9CHLO</name>
<evidence type="ECO:0000256" key="6">
    <source>
        <dbReference type="HAMAP-Rule" id="MF_03035"/>
    </source>
</evidence>
<dbReference type="InterPro" id="IPR038238">
    <property type="entry name" value="Clp1_C_sf"/>
</dbReference>
<dbReference type="InterPro" id="IPR045116">
    <property type="entry name" value="Clp1/Grc3"/>
</dbReference>
<proteinExistence type="inferred from homology"/>
<keyword evidence="5 6" id="KW-0539">Nucleus</keyword>
<dbReference type="PANTHER" id="PTHR12755">
    <property type="entry name" value="CLEAVAGE/POLYADENYLATION FACTOR IA SUBUNIT CLP1P"/>
    <property type="match status" value="1"/>
</dbReference>
<comment type="similarity">
    <text evidence="6">Belongs to the Clp1 family. Clp1 subfamily.</text>
</comment>
<dbReference type="Pfam" id="PF06807">
    <property type="entry name" value="Clp1"/>
    <property type="match status" value="1"/>
</dbReference>
<dbReference type="InterPro" id="IPR038239">
    <property type="entry name" value="Clp1_N_sf"/>
</dbReference>
<reference evidence="10 11" key="1">
    <citation type="submission" date="2017-08" db="EMBL/GenBank/DDBJ databases">
        <title>Acidophilic green algal genome provides insights into adaptation to an acidic environment.</title>
        <authorList>
            <person name="Hirooka S."/>
            <person name="Hirose Y."/>
            <person name="Kanesaki Y."/>
            <person name="Higuchi S."/>
            <person name="Fujiwara T."/>
            <person name="Onuma R."/>
            <person name="Era A."/>
            <person name="Ohbayashi R."/>
            <person name="Uzuka A."/>
            <person name="Nozaki H."/>
            <person name="Yoshikawa H."/>
            <person name="Miyagishima S.Y."/>
        </authorList>
    </citation>
    <scope>NUCLEOTIDE SEQUENCE [LARGE SCALE GENOMIC DNA]</scope>
    <source>
        <strain evidence="10 11">NIES-2499</strain>
    </source>
</reference>
<dbReference type="PANTHER" id="PTHR12755:SF6">
    <property type="entry name" value="POLYRIBONUCLEOTIDE 5'-HYDROXYL-KINASE CLP1"/>
    <property type="match status" value="1"/>
</dbReference>
<comment type="caution">
    <text evidence="10">The sequence shown here is derived from an EMBL/GenBank/DDBJ whole genome shotgun (WGS) entry which is preliminary data.</text>
</comment>
<evidence type="ECO:0000259" key="9">
    <source>
        <dbReference type="Pfam" id="PF16575"/>
    </source>
</evidence>
<gene>
    <name evidence="10" type="ORF">CEUSTIGMA_g7223.t1</name>
</gene>
<dbReference type="Pfam" id="PF16573">
    <property type="entry name" value="CLP1_N"/>
    <property type="match status" value="1"/>
</dbReference>
<dbReference type="OrthoDB" id="258143at2759"/>
<comment type="function">
    <text evidence="6">Required for endonucleolytic cleavage during polyadenylation-dependent pre-mRNA 3'-end formation.</text>
</comment>
<organism evidence="10 11">
    <name type="scientific">Chlamydomonas eustigma</name>
    <dbReference type="NCBI Taxonomy" id="1157962"/>
    <lineage>
        <taxon>Eukaryota</taxon>
        <taxon>Viridiplantae</taxon>
        <taxon>Chlorophyta</taxon>
        <taxon>core chlorophytes</taxon>
        <taxon>Chlorophyceae</taxon>
        <taxon>CS clade</taxon>
        <taxon>Chlamydomonadales</taxon>
        <taxon>Chlamydomonadaceae</taxon>
        <taxon>Chlamydomonas</taxon>
    </lineage>
</organism>
<dbReference type="InterPro" id="IPR027417">
    <property type="entry name" value="P-loop_NTPase"/>
</dbReference>
<dbReference type="Gene3D" id="2.40.30.330">
    <property type="entry name" value="Pre-mRNA cleavage complex subunit Clp1, C-terminal domain"/>
    <property type="match status" value="1"/>
</dbReference>